<dbReference type="SUPFAM" id="SSF53474">
    <property type="entry name" value="alpha/beta-Hydrolases"/>
    <property type="match status" value="1"/>
</dbReference>
<reference evidence="11 12" key="1">
    <citation type="submission" date="2024-04" db="EMBL/GenBank/DDBJ databases">
        <authorList>
            <person name="Fracassetti M."/>
        </authorList>
    </citation>
    <scope>NUCLEOTIDE SEQUENCE [LARGE SCALE GENOMIC DNA]</scope>
</reference>
<keyword evidence="9" id="KW-0325">Glycoprotein</keyword>
<dbReference type="FunFam" id="3.40.50.11320:FF:000001">
    <property type="entry name" value="Carboxypeptidase"/>
    <property type="match status" value="1"/>
</dbReference>
<gene>
    <name evidence="11" type="ORF">LTRI10_LOCUS16708</name>
</gene>
<evidence type="ECO:0000256" key="1">
    <source>
        <dbReference type="ARBA" id="ARBA00004613"/>
    </source>
</evidence>
<dbReference type="PRINTS" id="PR00724">
    <property type="entry name" value="CRBOXYPTASEC"/>
</dbReference>
<comment type="similarity">
    <text evidence="2 10">Belongs to the peptidase S10 family.</text>
</comment>
<dbReference type="PROSITE" id="PS00560">
    <property type="entry name" value="CARBOXYPEPT_SER_HIS"/>
    <property type="match status" value="1"/>
</dbReference>
<evidence type="ECO:0000256" key="6">
    <source>
        <dbReference type="ARBA" id="ARBA00022729"/>
    </source>
</evidence>
<dbReference type="InterPro" id="IPR001563">
    <property type="entry name" value="Peptidase_S10"/>
</dbReference>
<evidence type="ECO:0000313" key="11">
    <source>
        <dbReference type="EMBL" id="CAL1374873.1"/>
    </source>
</evidence>
<dbReference type="EC" id="3.4.16.-" evidence="10"/>
<evidence type="ECO:0000313" key="12">
    <source>
        <dbReference type="Proteomes" id="UP001497516"/>
    </source>
</evidence>
<dbReference type="InterPro" id="IPR033124">
    <property type="entry name" value="Ser_caboxypep_his_AS"/>
</dbReference>
<feature type="signal peptide" evidence="10">
    <location>
        <begin position="1"/>
        <end position="27"/>
    </location>
</feature>
<dbReference type="Proteomes" id="UP001497516">
    <property type="component" value="Chromosome 3"/>
</dbReference>
<dbReference type="EMBL" id="OZ034816">
    <property type="protein sequence ID" value="CAL1374873.1"/>
    <property type="molecule type" value="Genomic_DNA"/>
</dbReference>
<keyword evidence="6 10" id="KW-0732">Signal</keyword>
<evidence type="ECO:0000256" key="3">
    <source>
        <dbReference type="ARBA" id="ARBA00022525"/>
    </source>
</evidence>
<dbReference type="GO" id="GO:0005773">
    <property type="term" value="C:vacuole"/>
    <property type="evidence" value="ECO:0007669"/>
    <property type="project" value="TreeGrafter"/>
</dbReference>
<name>A0AAV2DLL1_9ROSI</name>
<keyword evidence="8" id="KW-1015">Disulfide bond</keyword>
<comment type="subcellular location">
    <subcellularLocation>
        <location evidence="1">Secreted</location>
    </subcellularLocation>
</comment>
<dbReference type="GO" id="GO:0004185">
    <property type="term" value="F:serine-type carboxypeptidase activity"/>
    <property type="evidence" value="ECO:0007669"/>
    <property type="project" value="UniProtKB-UniRule"/>
</dbReference>
<protein>
    <recommendedName>
        <fullName evidence="10">Carboxypeptidase</fullName>
        <ecNumber evidence="10">3.4.16.-</ecNumber>
    </recommendedName>
</protein>
<dbReference type="Pfam" id="PF00450">
    <property type="entry name" value="Peptidase_S10"/>
    <property type="match status" value="1"/>
</dbReference>
<keyword evidence="7 10" id="KW-0378">Hydrolase</keyword>
<dbReference type="FunFam" id="3.40.50.1820:FF:000013">
    <property type="entry name" value="Carboxypeptidase"/>
    <property type="match status" value="1"/>
</dbReference>
<dbReference type="InterPro" id="IPR029058">
    <property type="entry name" value="AB_hydrolase_fold"/>
</dbReference>
<feature type="chain" id="PRO_5043087175" description="Carboxypeptidase" evidence="10">
    <location>
        <begin position="28"/>
        <end position="502"/>
    </location>
</feature>
<dbReference type="GO" id="GO:0006508">
    <property type="term" value="P:proteolysis"/>
    <property type="evidence" value="ECO:0007669"/>
    <property type="project" value="UniProtKB-KW"/>
</dbReference>
<evidence type="ECO:0000256" key="9">
    <source>
        <dbReference type="ARBA" id="ARBA00023180"/>
    </source>
</evidence>
<dbReference type="GO" id="GO:0005576">
    <property type="term" value="C:extracellular region"/>
    <property type="evidence" value="ECO:0007669"/>
    <property type="project" value="UniProtKB-SubCell"/>
</dbReference>
<dbReference type="Gene3D" id="6.10.250.940">
    <property type="match status" value="1"/>
</dbReference>
<evidence type="ECO:0000256" key="8">
    <source>
        <dbReference type="ARBA" id="ARBA00023157"/>
    </source>
</evidence>
<evidence type="ECO:0000256" key="5">
    <source>
        <dbReference type="ARBA" id="ARBA00022670"/>
    </source>
</evidence>
<evidence type="ECO:0000256" key="7">
    <source>
        <dbReference type="ARBA" id="ARBA00022801"/>
    </source>
</evidence>
<keyword evidence="4 10" id="KW-0121">Carboxypeptidase</keyword>
<evidence type="ECO:0000256" key="10">
    <source>
        <dbReference type="RuleBase" id="RU361156"/>
    </source>
</evidence>
<dbReference type="PANTHER" id="PTHR11802:SF280">
    <property type="entry name" value="SERINE CARBOXYPEPTIDASE-LIKE 35"/>
    <property type="match status" value="1"/>
</dbReference>
<dbReference type="Gene3D" id="3.40.50.1820">
    <property type="entry name" value="alpha/beta hydrolase"/>
    <property type="match status" value="1"/>
</dbReference>
<accession>A0AAV2DLL1</accession>
<keyword evidence="5 10" id="KW-0645">Protease</keyword>
<dbReference type="PROSITE" id="PS00131">
    <property type="entry name" value="CARBOXYPEPT_SER_SER"/>
    <property type="match status" value="1"/>
</dbReference>
<keyword evidence="12" id="KW-1185">Reference proteome</keyword>
<sequence>MANSYSFTRRQLLRLFLLLLAVHSGDGIASGEEAAEAAADRVTDLPGQPPVKFQHYSGYVKLRPNQSKALFYWFFQAQHHASRKPLVLWLNGGPGCSSIAFGAAQELGPFLVAENGTRLVFNKHSWNKVANMLFLESPVGVGFSYTNDSNDIQKLGDRVTADDSHAFLINWFKRFPAFKSHDFYLAGESYAGHYVPQLAELIYERNKAAPRSAYINLKGFMIGNAVINDETDAMGMVDFAWNHGIISDQLHRNVKQCFADEYGRHKSHHGRQSSSYTIEAEMMNCSNHLNGFAQAYTAIDIYSIYTPLCQITTSIITPKFATNHHNFNVRTFFKDLWRHYKLPSSGYDPCTETYAKAYFNRPDVQKSLHANLTKLPYPYDTCSSMIVKWNDTQDTVLPIIGKLIKAGLRIWIYSGDTDGRVPVTSTRYSVNSMGLDVEEEWRAWFHKAQVAGWVETYRGGLVLATVRGAGHQVPVLAPHQSLSLFAHFLSATQLPSSPSSGI</sequence>
<proteinExistence type="inferred from homology"/>
<evidence type="ECO:0000256" key="4">
    <source>
        <dbReference type="ARBA" id="ARBA00022645"/>
    </source>
</evidence>
<keyword evidence="3" id="KW-0964">Secreted</keyword>
<dbReference type="InterPro" id="IPR018202">
    <property type="entry name" value="Ser_caboxypep_ser_AS"/>
</dbReference>
<dbReference type="PANTHER" id="PTHR11802">
    <property type="entry name" value="SERINE PROTEASE FAMILY S10 SERINE CARBOXYPEPTIDASE"/>
    <property type="match status" value="1"/>
</dbReference>
<evidence type="ECO:0000256" key="2">
    <source>
        <dbReference type="ARBA" id="ARBA00009431"/>
    </source>
</evidence>
<dbReference type="Gene3D" id="3.40.50.11320">
    <property type="match status" value="1"/>
</dbReference>
<organism evidence="11 12">
    <name type="scientific">Linum trigynum</name>
    <dbReference type="NCBI Taxonomy" id="586398"/>
    <lineage>
        <taxon>Eukaryota</taxon>
        <taxon>Viridiplantae</taxon>
        <taxon>Streptophyta</taxon>
        <taxon>Embryophyta</taxon>
        <taxon>Tracheophyta</taxon>
        <taxon>Spermatophyta</taxon>
        <taxon>Magnoliopsida</taxon>
        <taxon>eudicotyledons</taxon>
        <taxon>Gunneridae</taxon>
        <taxon>Pentapetalae</taxon>
        <taxon>rosids</taxon>
        <taxon>fabids</taxon>
        <taxon>Malpighiales</taxon>
        <taxon>Linaceae</taxon>
        <taxon>Linum</taxon>
    </lineage>
</organism>
<dbReference type="AlphaFoldDB" id="A0AAV2DLL1"/>